<dbReference type="OrthoDB" id="2536714at2759"/>
<sequence>MDTALSRTSTDSSRRGPIHDKTSYGIIATPPSPTNTSPTLTQSTSKSTSTPSTSPPLPTTPRSGRSRTRYPELGRVPLHRRGTSKTYERLEDLLREAGYKETRVFTPEEKRNETQRDDLSSGQRAGVRESVGALMGYLAGFMPNAAANRSTASLGASPEEGQAYSPPASPLAQRQTHKQKQRQDTSSSSEPHTPSPLSSRMTSSMESLEPTPRPSRHRPPSRSATPVPASSMYSHSQSSQQDLHRPLMTHRSSAQSYTSATSRRPPFQTRPSQTSLYHRSSDRLPTAGPSNQSMGPPPRPSRAHAYLRHMASAPNMPVPKRPGSLPPVPAQYLPRRDVDNGDTEDAEPPLPRTWLESVARAVLFGGVGAYIGGPSVVDPPSQAVVKTLRATRSSLSQTSSAKHPGKQPVRSGLSDQTNIKKSGAGANELLFVPPELFARLERGRAATSKGEVSRTRVVCRSAPVSRASSVVRGVGGGGGEDGKEKRDRIGKESEQGRGRARGRAVERDRVPSLANTRTEGDAWVAPKRVKKDMGSARSRYLSGWGMEVESSDGDEGGVSCSSEEEEDGELNLAKMLVNPKRQHSIKSLRKHLRPPGGEEGTAKVVGMSAGRTMTPGSAQGSRSGSVRRRMPEDRDWGGSEVEDWGRGWLRKGARRRNSEEEDDDESYAAKFLGDGRGERKTKPPTVDLRL</sequence>
<evidence type="ECO:0000256" key="1">
    <source>
        <dbReference type="SAM" id="MobiDB-lite"/>
    </source>
</evidence>
<feature type="compositionally biased region" description="Basic and acidic residues" evidence="1">
    <location>
        <begin position="86"/>
        <end position="119"/>
    </location>
</feature>
<dbReference type="AlphaFoldDB" id="A0A9P3PPM4"/>
<organism evidence="2 3">
    <name type="scientific">Lyophyllum shimeji</name>
    <name type="common">Hon-shimeji</name>
    <name type="synonym">Tricholoma shimeji</name>
    <dbReference type="NCBI Taxonomy" id="47721"/>
    <lineage>
        <taxon>Eukaryota</taxon>
        <taxon>Fungi</taxon>
        <taxon>Dikarya</taxon>
        <taxon>Basidiomycota</taxon>
        <taxon>Agaricomycotina</taxon>
        <taxon>Agaricomycetes</taxon>
        <taxon>Agaricomycetidae</taxon>
        <taxon>Agaricales</taxon>
        <taxon>Tricholomatineae</taxon>
        <taxon>Lyophyllaceae</taxon>
        <taxon>Lyophyllum</taxon>
    </lineage>
</organism>
<dbReference type="EMBL" id="BRPK01000006">
    <property type="protein sequence ID" value="GLB39239.1"/>
    <property type="molecule type" value="Genomic_DNA"/>
</dbReference>
<feature type="region of interest" description="Disordered" evidence="1">
    <location>
        <begin position="393"/>
        <end position="420"/>
    </location>
</feature>
<feature type="compositionally biased region" description="Polar residues" evidence="1">
    <location>
        <begin position="1"/>
        <end position="11"/>
    </location>
</feature>
<feature type="compositionally biased region" description="Polar residues" evidence="1">
    <location>
        <begin position="250"/>
        <end position="262"/>
    </location>
</feature>
<feature type="compositionally biased region" description="Basic and acidic residues" evidence="1">
    <location>
        <begin position="480"/>
        <end position="506"/>
    </location>
</feature>
<feature type="region of interest" description="Disordered" evidence="1">
    <location>
        <begin position="152"/>
        <end position="303"/>
    </location>
</feature>
<accession>A0A9P3PPM4</accession>
<reference evidence="2" key="1">
    <citation type="submission" date="2022-07" db="EMBL/GenBank/DDBJ databases">
        <title>The genome of Lyophyllum shimeji provides insight into the initial evolution of ectomycorrhizal fungal genome.</title>
        <authorList>
            <person name="Kobayashi Y."/>
            <person name="Shibata T."/>
            <person name="Hirakawa H."/>
            <person name="Shigenobu S."/>
            <person name="Nishiyama T."/>
            <person name="Yamada A."/>
            <person name="Hasebe M."/>
            <person name="Kawaguchi M."/>
        </authorList>
    </citation>
    <scope>NUCLEOTIDE SEQUENCE</scope>
    <source>
        <strain evidence="2">AT787</strain>
    </source>
</reference>
<feature type="compositionally biased region" description="Polar residues" evidence="1">
    <location>
        <begin position="269"/>
        <end position="278"/>
    </location>
</feature>
<comment type="caution">
    <text evidence="2">The sequence shown here is derived from an EMBL/GenBank/DDBJ whole genome shotgun (WGS) entry which is preliminary data.</text>
</comment>
<feature type="region of interest" description="Disordered" evidence="1">
    <location>
        <begin position="469"/>
        <end position="506"/>
    </location>
</feature>
<proteinExistence type="predicted"/>
<gene>
    <name evidence="2" type="ORF">LshimejAT787_0604010</name>
</gene>
<feature type="compositionally biased region" description="Basic residues" evidence="1">
    <location>
        <begin position="580"/>
        <end position="593"/>
    </location>
</feature>
<evidence type="ECO:0000313" key="3">
    <source>
        <dbReference type="Proteomes" id="UP001063166"/>
    </source>
</evidence>
<feature type="compositionally biased region" description="Low complexity" evidence="1">
    <location>
        <begin position="221"/>
        <end position="241"/>
    </location>
</feature>
<feature type="compositionally biased region" description="Basic and acidic residues" evidence="1">
    <location>
        <begin position="12"/>
        <end position="22"/>
    </location>
</feature>
<feature type="region of interest" description="Disordered" evidence="1">
    <location>
        <begin position="545"/>
        <end position="690"/>
    </location>
</feature>
<feature type="compositionally biased region" description="Polar residues" evidence="1">
    <location>
        <begin position="614"/>
        <end position="624"/>
    </location>
</feature>
<evidence type="ECO:0000313" key="2">
    <source>
        <dbReference type="EMBL" id="GLB39239.1"/>
    </source>
</evidence>
<name>A0A9P3PPM4_LYOSH</name>
<protein>
    <submittedName>
        <fullName evidence="2">Uncharacterized protein</fullName>
    </submittedName>
</protein>
<dbReference type="Proteomes" id="UP001063166">
    <property type="component" value="Unassembled WGS sequence"/>
</dbReference>
<keyword evidence="3" id="KW-1185">Reference proteome</keyword>
<feature type="compositionally biased region" description="Low complexity" evidence="1">
    <location>
        <begin position="186"/>
        <end position="199"/>
    </location>
</feature>
<feature type="region of interest" description="Disordered" evidence="1">
    <location>
        <begin position="1"/>
        <end position="126"/>
    </location>
</feature>
<feature type="compositionally biased region" description="Low complexity" evidence="1">
    <location>
        <begin position="34"/>
        <end position="52"/>
    </location>
</feature>